<protein>
    <submittedName>
        <fullName evidence="2">Cupin domain-containing protein</fullName>
    </submittedName>
</protein>
<name>A0AAQ3QVA2_9BACT</name>
<dbReference type="Proteomes" id="UP001304300">
    <property type="component" value="Chromosome"/>
</dbReference>
<keyword evidence="3" id="KW-1185">Reference proteome</keyword>
<organism evidence="2 3">
    <name type="scientific">Rubellicoccus peritrichatus</name>
    <dbReference type="NCBI Taxonomy" id="3080537"/>
    <lineage>
        <taxon>Bacteria</taxon>
        <taxon>Pseudomonadati</taxon>
        <taxon>Verrucomicrobiota</taxon>
        <taxon>Opitutia</taxon>
        <taxon>Puniceicoccales</taxon>
        <taxon>Cerasicoccaceae</taxon>
        <taxon>Rubellicoccus</taxon>
    </lineage>
</organism>
<dbReference type="AlphaFoldDB" id="A0AAQ3QVA2"/>
<dbReference type="SUPFAM" id="SSF51182">
    <property type="entry name" value="RmlC-like cupins"/>
    <property type="match status" value="1"/>
</dbReference>
<dbReference type="Pfam" id="PF07883">
    <property type="entry name" value="Cupin_2"/>
    <property type="match status" value="1"/>
</dbReference>
<dbReference type="InterPro" id="IPR013096">
    <property type="entry name" value="Cupin_2"/>
</dbReference>
<evidence type="ECO:0000259" key="1">
    <source>
        <dbReference type="Pfam" id="PF07883"/>
    </source>
</evidence>
<sequence>MADLQLSHASTSLIGGLGMTRVTVYDQRVAPDGKHSGCPHLHAICAEAYYVLSGKGYVELHNLEDGWHEVKLQKGTYFQFPPNTLHRLVNEDQLVILGMMSNAGLAENGDARIYFGPEVDSDPFAYEDSVALVSKGLEGALERRDRAVEGYQHLIELWDSDRDTYFDELKRFINRHREFVSMQHDKFASYIANGPRAWADRAETLLSDCGHTDTGSKTIQHTPTESARFGMCGTLHPVQANGESTDIGY</sequence>
<proteinExistence type="predicted"/>
<accession>A0AAQ3QVA2</accession>
<dbReference type="InterPro" id="IPR011051">
    <property type="entry name" value="RmlC_Cupin_sf"/>
</dbReference>
<dbReference type="CDD" id="cd02208">
    <property type="entry name" value="cupin_RmlC-like"/>
    <property type="match status" value="1"/>
</dbReference>
<reference evidence="2 3" key="1">
    <citation type="submission" date="2023-10" db="EMBL/GenBank/DDBJ databases">
        <title>Rubellicoccus peritrichatus gen. nov., sp. nov., isolated from an algae of coral reef tank.</title>
        <authorList>
            <person name="Luo J."/>
        </authorList>
    </citation>
    <scope>NUCLEOTIDE SEQUENCE [LARGE SCALE GENOMIC DNA]</scope>
    <source>
        <strain evidence="2 3">CR14</strain>
    </source>
</reference>
<dbReference type="InterPro" id="IPR014710">
    <property type="entry name" value="RmlC-like_jellyroll"/>
</dbReference>
<feature type="domain" description="Cupin type-2" evidence="1">
    <location>
        <begin position="28"/>
        <end position="92"/>
    </location>
</feature>
<evidence type="ECO:0000313" key="2">
    <source>
        <dbReference type="EMBL" id="WOO41358.1"/>
    </source>
</evidence>
<dbReference type="RefSeq" id="WP_317833831.1">
    <property type="nucleotide sequence ID" value="NZ_CP136920.1"/>
</dbReference>
<dbReference type="Gene3D" id="2.60.120.10">
    <property type="entry name" value="Jelly Rolls"/>
    <property type="match status" value="1"/>
</dbReference>
<dbReference type="EMBL" id="CP136920">
    <property type="protein sequence ID" value="WOO41358.1"/>
    <property type="molecule type" value="Genomic_DNA"/>
</dbReference>
<gene>
    <name evidence="2" type="ORF">RZN69_22290</name>
</gene>
<evidence type="ECO:0000313" key="3">
    <source>
        <dbReference type="Proteomes" id="UP001304300"/>
    </source>
</evidence>